<dbReference type="InterPro" id="IPR050469">
    <property type="entry name" value="Diguanylate_Cyclase"/>
</dbReference>
<evidence type="ECO:0000256" key="1">
    <source>
        <dbReference type="ARBA" id="ARBA00001946"/>
    </source>
</evidence>
<comment type="cofactor">
    <cofactor evidence="1">
        <name>Mg(2+)</name>
        <dbReference type="ChEBI" id="CHEBI:18420"/>
    </cofactor>
</comment>
<sequence>MLKVFLLVLVIGMPFGAFATQEFDRMNEKASVIEDANELRIFLLSHQKVSAEFSLLEQVKYWHMLGMAQDKSNEIDNAYQSFTNAIRIFEENQLPLTTDLPLAYIERSYMQYLKTYQAKDYCGDRKQALELIRALPEEKSLTVKFLVQNAFCFADKPEQLQQGIALLDEAIATAKQNNLENNLYSMIYNALGHLYNKNQLYDKAYEYLTKAYDYWKLDNDYADMFNMQHTLVSISIQRLDMKAAQGHVNQLFMLAENHSEFPDFYFFSFFNKGLLDLAKEEYLKAYESFGEALSRKAQTNEKYFVKISYEKQSEAAYVLGRFDDVKRILANYENEFPNAKPLLTVTSAIKEYLAGNIEKAANIFYLEARNESIKRRQFIQQSSEAATFINSQNLLTLDNKVLQQTLEINSLMLSEQQNKNSIVYLSLSLVLAVLLGAILFIHHLVKTRRAFKYSAQTDYLTGIANRRHCFEQGEVLLNQHLNLGYELSLMVFDIDHFKKVNDTLGHDVGDNALKMVVEKVKTTLRKQDVFGRIGGEEFLVILPEIDIGKALEVAERLNKEVATLSISKGNITMPLSVSIGVAKCTDSESLDTAIARADKALYQAKSMGRNRVVKG</sequence>
<organism evidence="7 8">
    <name type="scientific">Thalassotalea algicola</name>
    <dbReference type="NCBI Taxonomy" id="2716224"/>
    <lineage>
        <taxon>Bacteria</taxon>
        <taxon>Pseudomonadati</taxon>
        <taxon>Pseudomonadota</taxon>
        <taxon>Gammaproteobacteria</taxon>
        <taxon>Alteromonadales</taxon>
        <taxon>Colwelliaceae</taxon>
        <taxon>Thalassotalea</taxon>
    </lineage>
</organism>
<dbReference type="Gene3D" id="3.30.70.270">
    <property type="match status" value="1"/>
</dbReference>
<dbReference type="SUPFAM" id="SSF55073">
    <property type="entry name" value="Nucleotide cyclase"/>
    <property type="match status" value="1"/>
</dbReference>
<dbReference type="GO" id="GO:0052621">
    <property type="term" value="F:diguanylate cyclase activity"/>
    <property type="evidence" value="ECO:0007669"/>
    <property type="project" value="UniProtKB-EC"/>
</dbReference>
<evidence type="ECO:0000259" key="6">
    <source>
        <dbReference type="PROSITE" id="PS50887"/>
    </source>
</evidence>
<feature type="transmembrane region" description="Helical" evidence="4">
    <location>
        <begin position="422"/>
        <end position="445"/>
    </location>
</feature>
<evidence type="ECO:0000256" key="2">
    <source>
        <dbReference type="ARBA" id="ARBA00012528"/>
    </source>
</evidence>
<dbReference type="Pfam" id="PF13181">
    <property type="entry name" value="TPR_8"/>
    <property type="match status" value="2"/>
</dbReference>
<dbReference type="InterPro" id="IPR019734">
    <property type="entry name" value="TPR_rpt"/>
</dbReference>
<dbReference type="SMART" id="SM00267">
    <property type="entry name" value="GGDEF"/>
    <property type="match status" value="1"/>
</dbReference>
<dbReference type="InterPro" id="IPR000160">
    <property type="entry name" value="GGDEF_dom"/>
</dbReference>
<feature type="chain" id="PRO_5031067838" description="diguanylate cyclase" evidence="5">
    <location>
        <begin position="20"/>
        <end position="615"/>
    </location>
</feature>
<dbReference type="AlphaFoldDB" id="A0A7Y0L8Y3"/>
<keyword evidence="4" id="KW-0472">Membrane</keyword>
<keyword evidence="5" id="KW-0732">Signal</keyword>
<dbReference type="PANTHER" id="PTHR45138:SF24">
    <property type="entry name" value="DIGUANYLATE CYCLASE DGCC-RELATED"/>
    <property type="match status" value="1"/>
</dbReference>
<keyword evidence="4" id="KW-1133">Transmembrane helix</keyword>
<dbReference type="Gene3D" id="1.25.40.10">
    <property type="entry name" value="Tetratricopeptide repeat domain"/>
    <property type="match status" value="1"/>
</dbReference>
<dbReference type="Proteomes" id="UP000568664">
    <property type="component" value="Unassembled WGS sequence"/>
</dbReference>
<protein>
    <recommendedName>
        <fullName evidence="2">diguanylate cyclase</fullName>
        <ecNumber evidence="2">2.7.7.65</ecNumber>
    </recommendedName>
</protein>
<feature type="repeat" description="TPR" evidence="3">
    <location>
        <begin position="59"/>
        <end position="92"/>
    </location>
</feature>
<keyword evidence="3" id="KW-0802">TPR repeat</keyword>
<dbReference type="EMBL" id="JABBXH010000001">
    <property type="protein sequence ID" value="NMP30011.1"/>
    <property type="molecule type" value="Genomic_DNA"/>
</dbReference>
<dbReference type="PANTHER" id="PTHR45138">
    <property type="entry name" value="REGULATORY COMPONENTS OF SENSORY TRANSDUCTION SYSTEM"/>
    <property type="match status" value="1"/>
</dbReference>
<keyword evidence="8" id="KW-1185">Reference proteome</keyword>
<dbReference type="EC" id="2.7.7.65" evidence="2"/>
<evidence type="ECO:0000256" key="4">
    <source>
        <dbReference type="SAM" id="Phobius"/>
    </source>
</evidence>
<proteinExistence type="predicted"/>
<comment type="caution">
    <text evidence="7">The sequence shown here is derived from an EMBL/GenBank/DDBJ whole genome shotgun (WGS) entry which is preliminary data.</text>
</comment>
<evidence type="ECO:0000313" key="8">
    <source>
        <dbReference type="Proteomes" id="UP000568664"/>
    </source>
</evidence>
<dbReference type="CDD" id="cd01949">
    <property type="entry name" value="GGDEF"/>
    <property type="match status" value="1"/>
</dbReference>
<dbReference type="RefSeq" id="WP_169073363.1">
    <property type="nucleotide sequence ID" value="NZ_JABBXH010000001.1"/>
</dbReference>
<dbReference type="GO" id="GO:0005886">
    <property type="term" value="C:plasma membrane"/>
    <property type="evidence" value="ECO:0007669"/>
    <property type="project" value="TreeGrafter"/>
</dbReference>
<evidence type="ECO:0000256" key="5">
    <source>
        <dbReference type="SAM" id="SignalP"/>
    </source>
</evidence>
<reference evidence="7 8" key="1">
    <citation type="submission" date="2020-04" db="EMBL/GenBank/DDBJ databases">
        <title>Thalassotalea sp. M1531, isolated from the surface of marine red alga.</title>
        <authorList>
            <person name="Pang L."/>
            <person name="Lu D.-C."/>
        </authorList>
    </citation>
    <scope>NUCLEOTIDE SEQUENCE [LARGE SCALE GENOMIC DNA]</scope>
    <source>
        <strain evidence="7 8">M1531</strain>
    </source>
</reference>
<gene>
    <name evidence="7" type="ORF">HII17_00430</name>
</gene>
<dbReference type="SUPFAM" id="SSF48452">
    <property type="entry name" value="TPR-like"/>
    <property type="match status" value="1"/>
</dbReference>
<dbReference type="InterPro" id="IPR029787">
    <property type="entry name" value="Nucleotide_cyclase"/>
</dbReference>
<keyword evidence="4" id="KW-0812">Transmembrane</keyword>
<dbReference type="InterPro" id="IPR043128">
    <property type="entry name" value="Rev_trsase/Diguanyl_cyclase"/>
</dbReference>
<evidence type="ECO:0000256" key="3">
    <source>
        <dbReference type="PROSITE-ProRule" id="PRU00339"/>
    </source>
</evidence>
<dbReference type="PROSITE" id="PS50005">
    <property type="entry name" value="TPR"/>
    <property type="match status" value="1"/>
</dbReference>
<dbReference type="Pfam" id="PF00990">
    <property type="entry name" value="GGDEF"/>
    <property type="match status" value="1"/>
</dbReference>
<feature type="domain" description="GGDEF" evidence="6">
    <location>
        <begin position="485"/>
        <end position="615"/>
    </location>
</feature>
<dbReference type="InterPro" id="IPR011990">
    <property type="entry name" value="TPR-like_helical_dom_sf"/>
</dbReference>
<dbReference type="FunFam" id="3.30.70.270:FF:000001">
    <property type="entry name" value="Diguanylate cyclase domain protein"/>
    <property type="match status" value="1"/>
</dbReference>
<feature type="signal peptide" evidence="5">
    <location>
        <begin position="1"/>
        <end position="19"/>
    </location>
</feature>
<dbReference type="GO" id="GO:0043709">
    <property type="term" value="P:cell adhesion involved in single-species biofilm formation"/>
    <property type="evidence" value="ECO:0007669"/>
    <property type="project" value="TreeGrafter"/>
</dbReference>
<dbReference type="SMART" id="SM00028">
    <property type="entry name" value="TPR"/>
    <property type="match status" value="3"/>
</dbReference>
<dbReference type="GO" id="GO:1902201">
    <property type="term" value="P:negative regulation of bacterial-type flagellum-dependent cell motility"/>
    <property type="evidence" value="ECO:0007669"/>
    <property type="project" value="TreeGrafter"/>
</dbReference>
<dbReference type="NCBIfam" id="TIGR00254">
    <property type="entry name" value="GGDEF"/>
    <property type="match status" value="1"/>
</dbReference>
<name>A0A7Y0L8Y3_9GAMM</name>
<evidence type="ECO:0000313" key="7">
    <source>
        <dbReference type="EMBL" id="NMP30011.1"/>
    </source>
</evidence>
<dbReference type="PROSITE" id="PS50887">
    <property type="entry name" value="GGDEF"/>
    <property type="match status" value="1"/>
</dbReference>
<accession>A0A7Y0L8Y3</accession>